<gene>
    <name evidence="1" type="ORF">A1QO_19470</name>
</gene>
<evidence type="ECO:0000313" key="2">
    <source>
        <dbReference type="Proteomes" id="UP000094741"/>
    </source>
</evidence>
<comment type="caution">
    <text evidence="1">The sequence shown here is derived from an EMBL/GenBank/DDBJ whole genome shotgun (WGS) entry which is preliminary data.</text>
</comment>
<dbReference type="NCBIfam" id="TIGR02450">
    <property type="entry name" value="TIGR02450 family Trp-rich protein"/>
    <property type="match status" value="1"/>
</dbReference>
<dbReference type="STRING" id="1187848.A1QO_19470"/>
<evidence type="ECO:0008006" key="3">
    <source>
        <dbReference type="Google" id="ProtNLM"/>
    </source>
</evidence>
<dbReference type="EMBL" id="AJYQ02000064">
    <property type="protein sequence ID" value="OEE35998.1"/>
    <property type="molecule type" value="Genomic_DNA"/>
</dbReference>
<dbReference type="InterPro" id="IPR012663">
    <property type="entry name" value="CHP02450_Tryp"/>
</dbReference>
<protein>
    <recommendedName>
        <fullName evidence="3">TIGR02450 family Trp-rich protein</fullName>
    </recommendedName>
</protein>
<evidence type="ECO:0000313" key="1">
    <source>
        <dbReference type="EMBL" id="OEE35998.1"/>
    </source>
</evidence>
<sequence>MNKISPKTLLNSKWTHLQVSNKEKHFMVTLVEFDENQSVIKCVIEAVMNNNEYEIDWRELKLNNEWRMGWK</sequence>
<reference evidence="1 2" key="1">
    <citation type="journal article" date="2012" name="Science">
        <title>Ecological populations of bacteria act as socially cohesive units of antibiotic production and resistance.</title>
        <authorList>
            <person name="Cordero O.X."/>
            <person name="Wildschutte H."/>
            <person name="Kirkup B."/>
            <person name="Proehl S."/>
            <person name="Ngo L."/>
            <person name="Hussain F."/>
            <person name="Le Roux F."/>
            <person name="Mincer T."/>
            <person name="Polz M.F."/>
        </authorList>
    </citation>
    <scope>NUCLEOTIDE SEQUENCE [LARGE SCALE GENOMIC DNA]</scope>
    <source>
        <strain evidence="1 2">ZF-129</strain>
    </source>
</reference>
<dbReference type="AlphaFoldDB" id="A0A1E5BH30"/>
<proteinExistence type="predicted"/>
<dbReference type="RefSeq" id="WP_026026931.1">
    <property type="nucleotide sequence ID" value="NZ_AJYQ02000064.1"/>
</dbReference>
<organism evidence="1 2">
    <name type="scientific">Vibrio genomosp. F10 str. ZF-129</name>
    <dbReference type="NCBI Taxonomy" id="1187848"/>
    <lineage>
        <taxon>Bacteria</taxon>
        <taxon>Pseudomonadati</taxon>
        <taxon>Pseudomonadota</taxon>
        <taxon>Gammaproteobacteria</taxon>
        <taxon>Vibrionales</taxon>
        <taxon>Vibrionaceae</taxon>
        <taxon>Vibrio</taxon>
    </lineage>
</organism>
<accession>A0A1E5BH30</accession>
<dbReference type="Proteomes" id="UP000094741">
    <property type="component" value="Unassembled WGS sequence"/>
</dbReference>
<name>A0A1E5BH30_9VIBR</name>
<dbReference type="OrthoDB" id="5592973at2"/>
<dbReference type="Pfam" id="PF09493">
    <property type="entry name" value="DUF2389"/>
    <property type="match status" value="1"/>
</dbReference>